<dbReference type="Proteomes" id="UP000561326">
    <property type="component" value="Unassembled WGS sequence"/>
</dbReference>
<dbReference type="RefSeq" id="WP_168975889.1">
    <property type="nucleotide sequence ID" value="NZ_CAMJCG010000016.1"/>
</dbReference>
<evidence type="ECO:0000313" key="3">
    <source>
        <dbReference type="Proteomes" id="UP000561326"/>
    </source>
</evidence>
<accession>A0A848D1Y0</accession>
<dbReference type="InterPro" id="IPR024978">
    <property type="entry name" value="Homeodomain_phBC6A51-type"/>
</dbReference>
<proteinExistence type="predicted"/>
<sequence length="155" mass="17781">MREQTKKLEQRLTAEQIKAAQLIAVNNFLPKNPSEGEQGRLTYEQIAEQSGISVRQLHRWRNYNDDFINYTNALASNAFQSYLPDILEKHLDMTLKGQGSMKGIELFYKFAGLLIDKSEVKTEDTSANQSIDERLARLKERTKSLKVAEETKEDA</sequence>
<feature type="domain" description="Homeodomain phBC6A51-type" evidence="1">
    <location>
        <begin position="6"/>
        <end position="134"/>
    </location>
</feature>
<dbReference type="AlphaFoldDB" id="A0A848D1Y0"/>
<dbReference type="InterPro" id="IPR009057">
    <property type="entry name" value="Homeodomain-like_sf"/>
</dbReference>
<evidence type="ECO:0000313" key="2">
    <source>
        <dbReference type="EMBL" id="NMF00013.1"/>
    </source>
</evidence>
<evidence type="ECO:0000259" key="1">
    <source>
        <dbReference type="Pfam" id="PF13022"/>
    </source>
</evidence>
<dbReference type="SUPFAM" id="SSF46689">
    <property type="entry name" value="Homeodomain-like"/>
    <property type="match status" value="1"/>
</dbReference>
<dbReference type="Pfam" id="PF13022">
    <property type="entry name" value="HTH_Tnp_1_2"/>
    <property type="match status" value="1"/>
</dbReference>
<dbReference type="EMBL" id="JABAGO010000038">
    <property type="protein sequence ID" value="NMF00013.1"/>
    <property type="molecule type" value="Genomic_DNA"/>
</dbReference>
<comment type="caution">
    <text evidence="2">The sequence shown here is derived from an EMBL/GenBank/DDBJ whole genome shotgun (WGS) entry which is preliminary data.</text>
</comment>
<dbReference type="Gene3D" id="1.10.10.60">
    <property type="entry name" value="Homeodomain-like"/>
    <property type="match status" value="1"/>
</dbReference>
<protein>
    <recommendedName>
        <fullName evidence="1">Homeodomain phBC6A51-type domain-containing protein</fullName>
    </recommendedName>
</protein>
<name>A0A848D1Y0_ANEAE</name>
<organism evidence="2 3">
    <name type="scientific">Aneurinibacillus aneurinilyticus</name>
    <name type="common">Bacillus aneurinolyticus</name>
    <dbReference type="NCBI Taxonomy" id="1391"/>
    <lineage>
        <taxon>Bacteria</taxon>
        <taxon>Bacillati</taxon>
        <taxon>Bacillota</taxon>
        <taxon>Bacilli</taxon>
        <taxon>Bacillales</taxon>
        <taxon>Paenibacillaceae</taxon>
        <taxon>Aneurinibacillus group</taxon>
        <taxon>Aneurinibacillus</taxon>
    </lineage>
</organism>
<reference evidence="2 3" key="1">
    <citation type="submission" date="2020-04" db="EMBL/GenBank/DDBJ databases">
        <authorList>
            <person name="Hitch T.C.A."/>
            <person name="Wylensek D."/>
            <person name="Clavel T."/>
        </authorList>
    </citation>
    <scope>NUCLEOTIDE SEQUENCE [LARGE SCALE GENOMIC DNA]</scope>
    <source>
        <strain evidence="2 3">WB01_D5_05</strain>
    </source>
</reference>
<gene>
    <name evidence="2" type="ORF">HF838_17410</name>
</gene>